<gene>
    <name evidence="2" type="ORF">MDOR_33250</name>
</gene>
<protein>
    <recommendedName>
        <fullName evidence="4">Lipoprotein</fullName>
    </recommendedName>
</protein>
<sequence>MRVFQRIATTLLIALLLAACTSDPGVERWQGSIAEMRYLWTAEPEIDVLTGPAVLVRAFIESFMLSQYVGDMAYAYPGFDRAVPENGFELWVTRPALDVPSDEPAVGNIAHHFLSIIRTDGDVSAIICSYSYRLASKSDDRSYRSVAGAGPKDTRGIYVTKVGLTGRSPSMPPQAGPRPDPVDDVVGDWRFRGILDSFTQGKQGFDEAWPTYEADLRTCVDKAPDPAPVRAEIIDGSHPRDFFPTAPASPGWPETPSLVAMPPWIS</sequence>
<feature type="signal peptide" evidence="1">
    <location>
        <begin position="1"/>
        <end position="21"/>
    </location>
</feature>
<feature type="chain" id="PRO_5039116200" description="Lipoprotein" evidence="1">
    <location>
        <begin position="22"/>
        <end position="266"/>
    </location>
</feature>
<accession>A0A7I7VV34</accession>
<dbReference type="PROSITE" id="PS51257">
    <property type="entry name" value="PROKAR_LIPOPROTEIN"/>
    <property type="match status" value="1"/>
</dbReference>
<dbReference type="EMBL" id="AP022605">
    <property type="protein sequence ID" value="BBZ09156.1"/>
    <property type="molecule type" value="Genomic_DNA"/>
</dbReference>
<dbReference type="KEGG" id="mdr:MDOR_33250"/>
<dbReference type="AlphaFoldDB" id="A0A7I7VV34"/>
<evidence type="ECO:0008006" key="4">
    <source>
        <dbReference type="Google" id="ProtNLM"/>
    </source>
</evidence>
<evidence type="ECO:0000313" key="2">
    <source>
        <dbReference type="EMBL" id="BBZ09156.1"/>
    </source>
</evidence>
<name>A0A7I7VV34_9MYCO</name>
<keyword evidence="1" id="KW-0732">Signal</keyword>
<dbReference type="Proteomes" id="UP000467201">
    <property type="component" value="Chromosome"/>
</dbReference>
<evidence type="ECO:0000256" key="1">
    <source>
        <dbReference type="SAM" id="SignalP"/>
    </source>
</evidence>
<organism evidence="2 3">
    <name type="scientific">Mycolicibacterium doricum</name>
    <dbReference type="NCBI Taxonomy" id="126673"/>
    <lineage>
        <taxon>Bacteria</taxon>
        <taxon>Bacillati</taxon>
        <taxon>Actinomycetota</taxon>
        <taxon>Actinomycetes</taxon>
        <taxon>Mycobacteriales</taxon>
        <taxon>Mycobacteriaceae</taxon>
        <taxon>Mycolicibacterium</taxon>
    </lineage>
</organism>
<proteinExistence type="predicted"/>
<reference evidence="2 3" key="1">
    <citation type="journal article" date="2019" name="Emerg. Microbes Infect.">
        <title>Comprehensive subspecies identification of 175 nontuberculous mycobacteria species based on 7547 genomic profiles.</title>
        <authorList>
            <person name="Matsumoto Y."/>
            <person name="Kinjo T."/>
            <person name="Motooka D."/>
            <person name="Nabeya D."/>
            <person name="Jung N."/>
            <person name="Uechi K."/>
            <person name="Horii T."/>
            <person name="Iida T."/>
            <person name="Fujita J."/>
            <person name="Nakamura S."/>
        </authorList>
    </citation>
    <scope>NUCLEOTIDE SEQUENCE [LARGE SCALE GENOMIC DNA]</scope>
    <source>
        <strain evidence="2 3">JCM 12405</strain>
    </source>
</reference>
<evidence type="ECO:0000313" key="3">
    <source>
        <dbReference type="Proteomes" id="UP000467201"/>
    </source>
</evidence>